<protein>
    <submittedName>
        <fullName evidence="1">Uncharacterized protein</fullName>
    </submittedName>
</protein>
<reference evidence="1" key="1">
    <citation type="submission" date="2019-10" db="EMBL/GenBank/DDBJ databases">
        <authorList>
            <consortium name="DOE Joint Genome Institute"/>
            <person name="Kuo A."/>
            <person name="Miyauchi S."/>
            <person name="Kiss E."/>
            <person name="Drula E."/>
            <person name="Kohler A."/>
            <person name="Sanchez-Garcia M."/>
            <person name="Andreopoulos B."/>
            <person name="Barry K.W."/>
            <person name="Bonito G."/>
            <person name="Buee M."/>
            <person name="Carver A."/>
            <person name="Chen C."/>
            <person name="Cichocki N."/>
            <person name="Clum A."/>
            <person name="Culley D."/>
            <person name="Crous P.W."/>
            <person name="Fauchery L."/>
            <person name="Girlanda M."/>
            <person name="Hayes R."/>
            <person name="Keri Z."/>
            <person name="Labutti K."/>
            <person name="Lipzen A."/>
            <person name="Lombard V."/>
            <person name="Magnuson J."/>
            <person name="Maillard F."/>
            <person name="Morin E."/>
            <person name="Murat C."/>
            <person name="Nolan M."/>
            <person name="Ohm R."/>
            <person name="Pangilinan J."/>
            <person name="Pereira M."/>
            <person name="Perotto S."/>
            <person name="Peter M."/>
            <person name="Riley R."/>
            <person name="Sitrit Y."/>
            <person name="Stielow B."/>
            <person name="Szollosi G."/>
            <person name="Zifcakova L."/>
            <person name="Stursova M."/>
            <person name="Spatafora J.W."/>
            <person name="Tedersoo L."/>
            <person name="Vaario L.-M."/>
            <person name="Yamada A."/>
            <person name="Yan M."/>
            <person name="Wang P."/>
            <person name="Xu J."/>
            <person name="Bruns T."/>
            <person name="Baldrian P."/>
            <person name="Vilgalys R."/>
            <person name="Henrissat B."/>
            <person name="Grigoriev I.V."/>
            <person name="Hibbett D."/>
            <person name="Nagy L.G."/>
            <person name="Martin F.M."/>
        </authorList>
    </citation>
    <scope>NUCLEOTIDE SEQUENCE</scope>
    <source>
        <strain evidence="1">P2</strain>
    </source>
</reference>
<sequence length="71" mass="7814">PGSTKALNFYQVNKSPGKAVLVNAPGCGSGSRLEWGELIDHHYIDNRKELRRVFVLSNGGHGFDEINAMML</sequence>
<gene>
    <name evidence="1" type="ORF">BDM02DRAFT_3103524</name>
</gene>
<name>A0ACB6Z3B7_THEGA</name>
<keyword evidence="2" id="KW-1185">Reference proteome</keyword>
<accession>A0ACB6Z3B7</accession>
<proteinExistence type="predicted"/>
<dbReference type="EMBL" id="MU118164">
    <property type="protein sequence ID" value="KAF9644052.1"/>
    <property type="molecule type" value="Genomic_DNA"/>
</dbReference>
<comment type="caution">
    <text evidence="1">The sequence shown here is derived from an EMBL/GenBank/DDBJ whole genome shotgun (WGS) entry which is preliminary data.</text>
</comment>
<organism evidence="1 2">
    <name type="scientific">Thelephora ganbajun</name>
    <name type="common">Ganba fungus</name>
    <dbReference type="NCBI Taxonomy" id="370292"/>
    <lineage>
        <taxon>Eukaryota</taxon>
        <taxon>Fungi</taxon>
        <taxon>Dikarya</taxon>
        <taxon>Basidiomycota</taxon>
        <taxon>Agaricomycotina</taxon>
        <taxon>Agaricomycetes</taxon>
        <taxon>Thelephorales</taxon>
        <taxon>Thelephoraceae</taxon>
        <taxon>Thelephora</taxon>
    </lineage>
</organism>
<dbReference type="Proteomes" id="UP000886501">
    <property type="component" value="Unassembled WGS sequence"/>
</dbReference>
<reference evidence="1" key="2">
    <citation type="journal article" date="2020" name="Nat. Commun.">
        <title>Large-scale genome sequencing of mycorrhizal fungi provides insights into the early evolution of symbiotic traits.</title>
        <authorList>
            <person name="Miyauchi S."/>
            <person name="Kiss E."/>
            <person name="Kuo A."/>
            <person name="Drula E."/>
            <person name="Kohler A."/>
            <person name="Sanchez-Garcia M."/>
            <person name="Morin E."/>
            <person name="Andreopoulos B."/>
            <person name="Barry K.W."/>
            <person name="Bonito G."/>
            <person name="Buee M."/>
            <person name="Carver A."/>
            <person name="Chen C."/>
            <person name="Cichocki N."/>
            <person name="Clum A."/>
            <person name="Culley D."/>
            <person name="Crous P.W."/>
            <person name="Fauchery L."/>
            <person name="Girlanda M."/>
            <person name="Hayes R.D."/>
            <person name="Keri Z."/>
            <person name="LaButti K."/>
            <person name="Lipzen A."/>
            <person name="Lombard V."/>
            <person name="Magnuson J."/>
            <person name="Maillard F."/>
            <person name="Murat C."/>
            <person name="Nolan M."/>
            <person name="Ohm R.A."/>
            <person name="Pangilinan J."/>
            <person name="Pereira M.F."/>
            <person name="Perotto S."/>
            <person name="Peter M."/>
            <person name="Pfister S."/>
            <person name="Riley R."/>
            <person name="Sitrit Y."/>
            <person name="Stielow J.B."/>
            <person name="Szollosi G."/>
            <person name="Zifcakova L."/>
            <person name="Stursova M."/>
            <person name="Spatafora J.W."/>
            <person name="Tedersoo L."/>
            <person name="Vaario L.M."/>
            <person name="Yamada A."/>
            <person name="Yan M."/>
            <person name="Wang P."/>
            <person name="Xu J."/>
            <person name="Bruns T."/>
            <person name="Baldrian P."/>
            <person name="Vilgalys R."/>
            <person name="Dunand C."/>
            <person name="Henrissat B."/>
            <person name="Grigoriev I.V."/>
            <person name="Hibbett D."/>
            <person name="Nagy L.G."/>
            <person name="Martin F.M."/>
        </authorList>
    </citation>
    <scope>NUCLEOTIDE SEQUENCE</scope>
    <source>
        <strain evidence="1">P2</strain>
    </source>
</reference>
<feature type="non-terminal residue" evidence="1">
    <location>
        <position position="1"/>
    </location>
</feature>
<evidence type="ECO:0000313" key="2">
    <source>
        <dbReference type="Proteomes" id="UP000886501"/>
    </source>
</evidence>
<evidence type="ECO:0000313" key="1">
    <source>
        <dbReference type="EMBL" id="KAF9644052.1"/>
    </source>
</evidence>